<reference evidence="20" key="1">
    <citation type="submission" date="2019-10" db="EMBL/GenBank/DDBJ databases">
        <title>Conservation and host-specific expression of non-tandemly repeated heterogenous ribosome RNA gene in arbuscular mycorrhizal fungi.</title>
        <authorList>
            <person name="Maeda T."/>
            <person name="Kobayashi Y."/>
            <person name="Nakagawa T."/>
            <person name="Ezawa T."/>
            <person name="Yamaguchi K."/>
            <person name="Bino T."/>
            <person name="Nishimoto Y."/>
            <person name="Shigenobu S."/>
            <person name="Kawaguchi M."/>
        </authorList>
    </citation>
    <scope>NUCLEOTIDE SEQUENCE</scope>
    <source>
        <strain evidence="20">HR1</strain>
    </source>
</reference>
<dbReference type="GO" id="GO:0047453">
    <property type="term" value="F:ATP-dependent NAD(P)H-hydrate dehydratase activity"/>
    <property type="evidence" value="ECO:0007669"/>
    <property type="project" value="UniProtKB-UniRule"/>
</dbReference>
<dbReference type="GO" id="GO:0005524">
    <property type="term" value="F:ATP binding"/>
    <property type="evidence" value="ECO:0007669"/>
    <property type="project" value="UniProtKB-KW"/>
</dbReference>
<dbReference type="PROSITE" id="PS01336">
    <property type="entry name" value="ADOMETDC"/>
    <property type="match status" value="1"/>
</dbReference>
<dbReference type="Proteomes" id="UP000615446">
    <property type="component" value="Unassembled WGS sequence"/>
</dbReference>
<evidence type="ECO:0000256" key="16">
    <source>
        <dbReference type="ARBA" id="ARBA00023317"/>
    </source>
</evidence>
<evidence type="ECO:0000259" key="19">
    <source>
        <dbReference type="PROSITE" id="PS51383"/>
    </source>
</evidence>
<dbReference type="PANTHER" id="PTHR12592:SF0">
    <property type="entry name" value="ATP-DEPENDENT (S)-NAD(P)H-HYDRATE DEHYDRATASE"/>
    <property type="match status" value="1"/>
</dbReference>
<evidence type="ECO:0000256" key="15">
    <source>
        <dbReference type="ARBA" id="ARBA00023270"/>
    </source>
</evidence>
<protein>
    <recommendedName>
        <fullName evidence="18">ATP-dependent (S)-NAD(P)H-hydrate dehydratase</fullName>
        <ecNumber evidence="18">4.2.1.93</ecNumber>
    </recommendedName>
    <alternativeName>
        <fullName evidence="18">ATP-dependent NAD(P)HX dehydratase</fullName>
    </alternativeName>
</protein>
<keyword evidence="8 18" id="KW-0067">ATP-binding</keyword>
<evidence type="ECO:0000313" key="21">
    <source>
        <dbReference type="Proteomes" id="UP000615446"/>
    </source>
</evidence>
<dbReference type="AlphaFoldDB" id="A0A8H3QX94"/>
<comment type="similarity">
    <text evidence="3">Belongs to the eukaryotic AdoMetDC family.</text>
</comment>
<accession>A0A8H3QX94</accession>
<feature type="binding site" evidence="18">
    <location>
        <begin position="545"/>
        <end position="549"/>
    </location>
    <ligand>
        <name>ATP</name>
        <dbReference type="ChEBI" id="CHEBI:30616"/>
    </ligand>
</feature>
<name>A0A8H3QX94_9GLOM</name>
<dbReference type="FunFam" id="3.40.1190.20:FF:000023">
    <property type="entry name" value="ATP-dependent (S)-NAD(P)H-hydrate dehydratase"/>
    <property type="match status" value="1"/>
</dbReference>
<evidence type="ECO:0000256" key="17">
    <source>
        <dbReference type="ARBA" id="ARBA00047472"/>
    </source>
</evidence>
<feature type="binding site" evidence="18">
    <location>
        <position position="453"/>
    </location>
    <ligand>
        <name>(6S)-NADPHX</name>
        <dbReference type="ChEBI" id="CHEBI:64076"/>
    </ligand>
</feature>
<evidence type="ECO:0000256" key="9">
    <source>
        <dbReference type="ARBA" id="ARBA00022857"/>
    </source>
</evidence>
<evidence type="ECO:0000256" key="10">
    <source>
        <dbReference type="ARBA" id="ARBA00023027"/>
    </source>
</evidence>
<evidence type="ECO:0000256" key="11">
    <source>
        <dbReference type="ARBA" id="ARBA00023066"/>
    </source>
</evidence>
<gene>
    <name evidence="20" type="ORF">RCL2_001949800</name>
</gene>
<comment type="cofactor">
    <cofactor evidence="18">
        <name>Mg(2+)</name>
        <dbReference type="ChEBI" id="CHEBI:18420"/>
    </cofactor>
</comment>
<proteinExistence type="inferred from homology"/>
<keyword evidence="15" id="KW-0704">Schiff base</keyword>
<evidence type="ECO:0000256" key="13">
    <source>
        <dbReference type="ARBA" id="ARBA00023145"/>
    </source>
</evidence>
<evidence type="ECO:0000256" key="1">
    <source>
        <dbReference type="ARBA" id="ARBA00001928"/>
    </source>
</evidence>
<dbReference type="PROSITE" id="PS51383">
    <property type="entry name" value="YJEF_C_3"/>
    <property type="match status" value="1"/>
</dbReference>
<dbReference type="InterPro" id="IPR016067">
    <property type="entry name" value="S-AdoMet_deCO2ase_core"/>
</dbReference>
<dbReference type="GO" id="GO:0016301">
    <property type="term" value="F:kinase activity"/>
    <property type="evidence" value="ECO:0007669"/>
    <property type="project" value="UniProtKB-KW"/>
</dbReference>
<dbReference type="Pfam" id="PF01536">
    <property type="entry name" value="SAM_decarbox"/>
    <property type="match status" value="1"/>
</dbReference>
<keyword evidence="7" id="KW-0210">Decarboxylase</keyword>
<dbReference type="NCBIfam" id="TIGR00535">
    <property type="entry name" value="SAM_DCase"/>
    <property type="match status" value="1"/>
</dbReference>
<keyword evidence="14 18" id="KW-0456">Lyase</keyword>
<comment type="function">
    <text evidence="18">Catalyzes the dehydration of the S-form of NAD(P)HX at the expense of ATP, which is converted to ADP. Together with NAD(P)HX epimerase, which catalyzes the epimerization of the S- and R-forms, the enzyme allows the repair of both epimers of NAD(P)HX, a damaged form of NAD(P)H that is a result of enzymatic or heat-dependent hydration.</text>
</comment>
<keyword evidence="4 18" id="KW-0597">Phosphoprotein</keyword>
<dbReference type="InterPro" id="IPR018166">
    <property type="entry name" value="S-AdoMet_deCO2ase_CS"/>
</dbReference>
<dbReference type="InterPro" id="IPR029056">
    <property type="entry name" value="Ribokinase-like"/>
</dbReference>
<sequence length="662" mass="74288">MSENNSFSTSDRVFEGAEKLLEIWFGPTSDSIPNISSEFDNDRPLRNGLRLVERDVWDEMLDIVKCRVLNVVHNDYFDAYLLSESSMFIYPHKIILKTCGTTTLLIAIHRLLEIASEYCQLNKVWRVFYSRKSFVFPEAQLGPHKDWNEEVKFLDQLLDNGAAYTVGKSNGDHCWFLWLNSPQNDILIPELESTHPLDETNSDFQDITIEILMTELSSETLNKFYHDPSEGESGTQGGARIDKKTGLCDIYPEAQLDSYLYEPCGYSANGLLNDNYFNIHVTPERNCSYASFETNVPVGHGTISDVIHKVITIFDPEKFSVTVFKTREDNDNKKFLVASVNDIKGRLSSKRPSNGNNARYHKGQAGRVCVIGGSDEYTGAPYFSSFSALKLGADMAFVVCQPTAAVAIKSYTPDLMVHPYLRRSDDADMTSEEVINNVAKLLPRLHVIVVGPGLSRDKMMLECAKGIIAKAKEKDLPLVIDADGLYLIQNHPEIIKGYPKAILTPNVAEFKRLCEEMEINFEDNHKDKMAGLLSQAFDGVTIVQKGQYDLISNGNEVFKVDTEGGLKRCGGQGDILTGLIATFMAWGSAYHNKLWQHDNLISPSEVPMLASYAACTITRECSRSAFKKFGRSVQTSDMINEIGSSFQKLYERSELSENDNKL</sequence>
<dbReference type="GO" id="GO:0008295">
    <property type="term" value="P:spermidine biosynthetic process"/>
    <property type="evidence" value="ECO:0007669"/>
    <property type="project" value="UniProtKB-KW"/>
</dbReference>
<dbReference type="Gene3D" id="3.60.90.10">
    <property type="entry name" value="S-adenosylmethionine decarboxylase"/>
    <property type="match status" value="1"/>
</dbReference>
<evidence type="ECO:0000256" key="4">
    <source>
        <dbReference type="ARBA" id="ARBA00022553"/>
    </source>
</evidence>
<comment type="catalytic activity">
    <reaction evidence="17 18">
        <text>(6S)-NADPHX + ATP = ADP + phosphate + NADPH + H(+)</text>
        <dbReference type="Rhea" id="RHEA:32231"/>
        <dbReference type="ChEBI" id="CHEBI:15378"/>
        <dbReference type="ChEBI" id="CHEBI:30616"/>
        <dbReference type="ChEBI" id="CHEBI:43474"/>
        <dbReference type="ChEBI" id="CHEBI:57783"/>
        <dbReference type="ChEBI" id="CHEBI:64076"/>
        <dbReference type="ChEBI" id="CHEBI:456216"/>
        <dbReference type="EC" id="4.2.1.93"/>
    </reaction>
</comment>
<keyword evidence="6 18" id="KW-0547">Nucleotide-binding</keyword>
<feature type="binding site" evidence="18">
    <location>
        <begin position="506"/>
        <end position="512"/>
    </location>
    <ligand>
        <name>(6S)-NADPHX</name>
        <dbReference type="ChEBI" id="CHEBI:64076"/>
    </ligand>
</feature>
<dbReference type="InterPro" id="IPR048283">
    <property type="entry name" value="AdoMetDC-like"/>
</dbReference>
<dbReference type="Pfam" id="PF01256">
    <property type="entry name" value="Carb_kinase"/>
    <property type="match status" value="1"/>
</dbReference>
<dbReference type="EMBL" id="BLAL01000216">
    <property type="protein sequence ID" value="GES92734.1"/>
    <property type="molecule type" value="Genomic_DNA"/>
</dbReference>
<evidence type="ECO:0000256" key="12">
    <source>
        <dbReference type="ARBA" id="ARBA00023115"/>
    </source>
</evidence>
<dbReference type="GO" id="GO:0004014">
    <property type="term" value="F:adenosylmethionine decarboxylase activity"/>
    <property type="evidence" value="ECO:0007669"/>
    <property type="project" value="InterPro"/>
</dbReference>
<evidence type="ECO:0000256" key="8">
    <source>
        <dbReference type="ARBA" id="ARBA00022840"/>
    </source>
</evidence>
<comment type="similarity">
    <text evidence="18">Belongs to the NnrD/CARKD family.</text>
</comment>
<feature type="binding site" evidence="18">
    <location>
        <position position="574"/>
    </location>
    <ligand>
        <name>(6S)-NADPHX</name>
        <dbReference type="ChEBI" id="CHEBI:64076"/>
    </ligand>
</feature>
<comment type="catalytic activity">
    <reaction evidence="18">
        <text>(6S)-NADHX + ATP = ADP + phosphate + NADH + H(+)</text>
        <dbReference type="Rhea" id="RHEA:19017"/>
        <dbReference type="ChEBI" id="CHEBI:15378"/>
        <dbReference type="ChEBI" id="CHEBI:30616"/>
        <dbReference type="ChEBI" id="CHEBI:43474"/>
        <dbReference type="ChEBI" id="CHEBI:57945"/>
        <dbReference type="ChEBI" id="CHEBI:64074"/>
        <dbReference type="ChEBI" id="CHEBI:456216"/>
        <dbReference type="EC" id="4.2.1.93"/>
    </reaction>
</comment>
<dbReference type="GO" id="GO:0006597">
    <property type="term" value="P:spermine biosynthetic process"/>
    <property type="evidence" value="ECO:0007669"/>
    <property type="project" value="InterPro"/>
</dbReference>
<dbReference type="SUPFAM" id="SSF56276">
    <property type="entry name" value="S-adenosylmethionine decarboxylase"/>
    <property type="match status" value="1"/>
</dbReference>
<comment type="caution">
    <text evidence="20">The sequence shown here is derived from an EMBL/GenBank/DDBJ whole genome shotgun (WGS) entry which is preliminary data.</text>
</comment>
<evidence type="ECO:0000256" key="14">
    <source>
        <dbReference type="ARBA" id="ARBA00023239"/>
    </source>
</evidence>
<keyword evidence="20" id="KW-0418">Kinase</keyword>
<dbReference type="GO" id="GO:0046496">
    <property type="term" value="P:nicotinamide nucleotide metabolic process"/>
    <property type="evidence" value="ECO:0007669"/>
    <property type="project" value="UniProtKB-UniRule"/>
</dbReference>
<keyword evidence="10 18" id="KW-0520">NAD</keyword>
<dbReference type="SUPFAM" id="SSF53613">
    <property type="entry name" value="Ribokinase-like"/>
    <property type="match status" value="1"/>
</dbReference>
<dbReference type="CDD" id="cd01171">
    <property type="entry name" value="YXKO-related"/>
    <property type="match status" value="1"/>
</dbReference>
<dbReference type="InterPro" id="IPR001985">
    <property type="entry name" value="S-AdoMet_decarboxylase_euk"/>
</dbReference>
<keyword evidence="18" id="KW-0963">Cytoplasm</keyword>
<keyword evidence="9" id="KW-0521">NADP</keyword>
<dbReference type="PANTHER" id="PTHR12592">
    <property type="entry name" value="ATP-DEPENDENT (S)-NAD(P)H-HYDRATE DEHYDRATASE FAMILY MEMBER"/>
    <property type="match status" value="1"/>
</dbReference>
<keyword evidence="5" id="KW-0949">S-adenosyl-L-methionine</keyword>
<organism evidence="20 21">
    <name type="scientific">Rhizophagus clarus</name>
    <dbReference type="NCBI Taxonomy" id="94130"/>
    <lineage>
        <taxon>Eukaryota</taxon>
        <taxon>Fungi</taxon>
        <taxon>Fungi incertae sedis</taxon>
        <taxon>Mucoromycota</taxon>
        <taxon>Glomeromycotina</taxon>
        <taxon>Glomeromycetes</taxon>
        <taxon>Glomerales</taxon>
        <taxon>Glomeraceae</taxon>
        <taxon>Rhizophagus</taxon>
    </lineage>
</organism>
<feature type="binding site" evidence="18">
    <location>
        <begin position="564"/>
        <end position="573"/>
    </location>
    <ligand>
        <name>ATP</name>
        <dbReference type="ChEBI" id="CHEBI:30616"/>
    </ligand>
</feature>
<dbReference type="NCBIfam" id="TIGR00196">
    <property type="entry name" value="yjeF_cterm"/>
    <property type="match status" value="1"/>
</dbReference>
<dbReference type="InterPro" id="IPR000631">
    <property type="entry name" value="CARKD"/>
</dbReference>
<evidence type="ECO:0000256" key="3">
    <source>
        <dbReference type="ARBA" id="ARBA00008466"/>
    </source>
</evidence>
<keyword evidence="16" id="KW-0670">Pyruvate</keyword>
<comment type="pathway">
    <text evidence="2">Amine and polyamine biosynthesis; S-adenosylmethioninamine biosynthesis; S-adenosylmethioninamine from S-adenosyl-L-methionine: step 1/1.</text>
</comment>
<evidence type="ECO:0000256" key="18">
    <source>
        <dbReference type="HAMAP-Rule" id="MF_03157"/>
    </source>
</evidence>
<dbReference type="EC" id="4.2.1.93" evidence="18"/>
<evidence type="ECO:0000313" key="20">
    <source>
        <dbReference type="EMBL" id="GES92734.1"/>
    </source>
</evidence>
<keyword evidence="20" id="KW-0808">Transferase</keyword>
<dbReference type="Gene3D" id="3.40.1190.20">
    <property type="match status" value="1"/>
</dbReference>
<dbReference type="GO" id="GO:0110051">
    <property type="term" value="P:metabolite repair"/>
    <property type="evidence" value="ECO:0007669"/>
    <property type="project" value="TreeGrafter"/>
</dbReference>
<dbReference type="GO" id="GO:0005737">
    <property type="term" value="C:cytoplasm"/>
    <property type="evidence" value="ECO:0007669"/>
    <property type="project" value="UniProtKB-SubCell"/>
</dbReference>
<dbReference type="HAMAP" id="MF_01965">
    <property type="entry name" value="NADHX_dehydratase"/>
    <property type="match status" value="1"/>
</dbReference>
<comment type="cofactor">
    <cofactor evidence="1">
        <name>pyruvate</name>
        <dbReference type="ChEBI" id="CHEBI:15361"/>
    </cofactor>
</comment>
<dbReference type="OrthoDB" id="1068353at2759"/>
<comment type="subcellular location">
    <subcellularLocation>
        <location evidence="18">Cytoplasm</location>
    </subcellularLocation>
</comment>
<evidence type="ECO:0000256" key="5">
    <source>
        <dbReference type="ARBA" id="ARBA00022691"/>
    </source>
</evidence>
<keyword evidence="13" id="KW-0865">Zymogen</keyword>
<evidence type="ECO:0000256" key="6">
    <source>
        <dbReference type="ARBA" id="ARBA00022741"/>
    </source>
</evidence>
<dbReference type="UniPathway" id="UPA00331">
    <property type="reaction ID" value="UER00451"/>
</dbReference>
<feature type="domain" description="YjeF C-terminal" evidence="19">
    <location>
        <begin position="343"/>
        <end position="649"/>
    </location>
</feature>
<keyword evidence="12" id="KW-0620">Polyamine biosynthesis</keyword>
<evidence type="ECO:0000256" key="7">
    <source>
        <dbReference type="ARBA" id="ARBA00022793"/>
    </source>
</evidence>
<keyword evidence="11" id="KW-0745">Spermidine biosynthesis</keyword>
<evidence type="ECO:0000256" key="2">
    <source>
        <dbReference type="ARBA" id="ARBA00004911"/>
    </source>
</evidence>